<gene>
    <name evidence="2" type="ORF">ColLi_07399</name>
</gene>
<protein>
    <submittedName>
        <fullName evidence="2">Uncharacterized protein</fullName>
    </submittedName>
</protein>
<proteinExistence type="predicted"/>
<keyword evidence="3" id="KW-1185">Reference proteome</keyword>
<sequence>MSPTRVLPGGRSLSILRRTWHRKLEGWPLYSFSKAISGRILTSFGWPASDNHHCLKNYADGYGSGDGISSPPPPPHRLPPKKATAGEESRHASTA</sequence>
<name>A0AA37GQG0_9PEZI</name>
<evidence type="ECO:0000313" key="3">
    <source>
        <dbReference type="Proteomes" id="UP001055172"/>
    </source>
</evidence>
<reference evidence="2 3" key="1">
    <citation type="submission" date="2021-07" db="EMBL/GenBank/DDBJ databases">
        <title>Genome data of Colletotrichum spaethianum.</title>
        <authorList>
            <person name="Utami Y.D."/>
            <person name="Hiruma K."/>
        </authorList>
    </citation>
    <scope>NUCLEOTIDE SEQUENCE [LARGE SCALE GENOMIC DNA]</scope>
    <source>
        <strain evidence="2 3">MAFF 242679</strain>
    </source>
</reference>
<dbReference type="EMBL" id="BPPX01000015">
    <property type="protein sequence ID" value="GJC84561.1"/>
    <property type="molecule type" value="Genomic_DNA"/>
</dbReference>
<comment type="caution">
    <text evidence="2">The sequence shown here is derived from an EMBL/GenBank/DDBJ whole genome shotgun (WGS) entry which is preliminary data.</text>
</comment>
<organism evidence="2 3">
    <name type="scientific">Colletotrichum liriopes</name>
    <dbReference type="NCBI Taxonomy" id="708192"/>
    <lineage>
        <taxon>Eukaryota</taxon>
        <taxon>Fungi</taxon>
        <taxon>Dikarya</taxon>
        <taxon>Ascomycota</taxon>
        <taxon>Pezizomycotina</taxon>
        <taxon>Sordariomycetes</taxon>
        <taxon>Hypocreomycetidae</taxon>
        <taxon>Glomerellales</taxon>
        <taxon>Glomerellaceae</taxon>
        <taxon>Colletotrichum</taxon>
        <taxon>Colletotrichum spaethianum species complex</taxon>
    </lineage>
</organism>
<evidence type="ECO:0000256" key="1">
    <source>
        <dbReference type="SAM" id="MobiDB-lite"/>
    </source>
</evidence>
<feature type="region of interest" description="Disordered" evidence="1">
    <location>
        <begin position="61"/>
        <end position="95"/>
    </location>
</feature>
<dbReference type="AlphaFoldDB" id="A0AA37GQG0"/>
<dbReference type="Proteomes" id="UP001055172">
    <property type="component" value="Unassembled WGS sequence"/>
</dbReference>
<evidence type="ECO:0000313" key="2">
    <source>
        <dbReference type="EMBL" id="GJC84561.1"/>
    </source>
</evidence>
<feature type="compositionally biased region" description="Basic and acidic residues" evidence="1">
    <location>
        <begin position="84"/>
        <end position="95"/>
    </location>
</feature>
<accession>A0AA37GQG0</accession>